<sequence>MRQIFAKKNYMLLHEDGTIHYPFSKFLSSKFINPHTHGAVSKSLRILYVFCRAHRIELALRAVEGRCLSFDETKQLVDLCYRPIPEIEAMSDKKVVFLTGAKAGKAPINLPDAVESNTASKQANYISQYLKFFFEVFLDPNIRSSTLRNDLDRAYNITRHQMNTTITGTKQGHHHDIKSLPHDKFIEVIRAIFLRPEELFLSESGKISRNLLRDRAMALLACEGLRPGTLGNVTRTNYRPESSHLVITDNRVKRRERVTANTPVLKLGASTRVNSASETMIQLWPFTIEAIDDYINIERVAVLSKRLTNQSNGFLFLSEKGEPFKHRASITDMFSRLGIRLAELGLLEVGDDPYFPNVRKYDFCGSVLRHSSAALFLKHKGTDDRAKDQMKSRFGWTHNSNMPERYAARTISDQANINLMEFSENLIAEAQAKKHK</sequence>
<dbReference type="AlphaFoldDB" id="A0A127PCH8"/>
<gene>
    <name evidence="2" type="ORF">CFter6_2873</name>
</gene>
<dbReference type="EMBL" id="CP013232">
    <property type="protein sequence ID" value="AMO95539.1"/>
    <property type="molecule type" value="Genomic_DNA"/>
</dbReference>
<keyword evidence="1" id="KW-0233">DNA recombination</keyword>
<name>A0A127PCH8_9BURK</name>
<accession>A0A127PCH8</accession>
<evidence type="ECO:0008006" key="4">
    <source>
        <dbReference type="Google" id="ProtNLM"/>
    </source>
</evidence>
<dbReference type="RefSeq" id="WP_061540336.1">
    <property type="nucleotide sequence ID" value="NZ_CP013232.1"/>
</dbReference>
<dbReference type="InterPro" id="IPR011010">
    <property type="entry name" value="DNA_brk_join_enz"/>
</dbReference>
<evidence type="ECO:0000313" key="2">
    <source>
        <dbReference type="EMBL" id="AMO95539.1"/>
    </source>
</evidence>
<reference evidence="2 3" key="1">
    <citation type="submission" date="2015-11" db="EMBL/GenBank/DDBJ databases">
        <title>Exploring the genomic traits of fungus-feeding bacterial genus Collimonas.</title>
        <authorList>
            <person name="Song C."/>
            <person name="Schmidt R."/>
            <person name="de Jager V."/>
            <person name="Krzyzanowska D."/>
            <person name="Jongedijk E."/>
            <person name="Cankar K."/>
            <person name="Beekwilder J."/>
            <person name="van Veen A."/>
            <person name="de Boer W."/>
            <person name="van Veen J.A."/>
            <person name="Garbeva P."/>
        </authorList>
    </citation>
    <scope>NUCLEOTIDE SEQUENCE [LARGE SCALE GENOMIC DNA]</scope>
    <source>
        <strain evidence="2 3">Ter6</strain>
    </source>
</reference>
<dbReference type="Gene3D" id="1.10.443.10">
    <property type="entry name" value="Intergrase catalytic core"/>
    <property type="match status" value="1"/>
</dbReference>
<protein>
    <recommendedName>
        <fullName evidence="4">Phage integrase family protein</fullName>
    </recommendedName>
</protein>
<dbReference type="GO" id="GO:0015074">
    <property type="term" value="P:DNA integration"/>
    <property type="evidence" value="ECO:0007669"/>
    <property type="project" value="InterPro"/>
</dbReference>
<dbReference type="PATRIC" id="fig|158899.10.peg.2867"/>
<evidence type="ECO:0000256" key="1">
    <source>
        <dbReference type="ARBA" id="ARBA00023172"/>
    </source>
</evidence>
<dbReference type="Proteomes" id="UP000072421">
    <property type="component" value="Chromosome"/>
</dbReference>
<dbReference type="InterPro" id="IPR013762">
    <property type="entry name" value="Integrase-like_cat_sf"/>
</dbReference>
<evidence type="ECO:0000313" key="3">
    <source>
        <dbReference type="Proteomes" id="UP000072421"/>
    </source>
</evidence>
<dbReference type="GO" id="GO:0003677">
    <property type="term" value="F:DNA binding"/>
    <property type="evidence" value="ECO:0007669"/>
    <property type="project" value="InterPro"/>
</dbReference>
<dbReference type="SUPFAM" id="SSF56349">
    <property type="entry name" value="DNA breaking-rejoining enzymes"/>
    <property type="match status" value="1"/>
</dbReference>
<dbReference type="OrthoDB" id="6819422at2"/>
<organism evidence="2">
    <name type="scientific">Collimonas fungivorans</name>
    <dbReference type="NCBI Taxonomy" id="158899"/>
    <lineage>
        <taxon>Bacteria</taxon>
        <taxon>Pseudomonadati</taxon>
        <taxon>Pseudomonadota</taxon>
        <taxon>Betaproteobacteria</taxon>
        <taxon>Burkholderiales</taxon>
        <taxon>Oxalobacteraceae</taxon>
        <taxon>Collimonas</taxon>
    </lineage>
</organism>
<dbReference type="GO" id="GO:0006310">
    <property type="term" value="P:DNA recombination"/>
    <property type="evidence" value="ECO:0007669"/>
    <property type="project" value="UniProtKB-KW"/>
</dbReference>
<proteinExistence type="predicted"/>